<proteinExistence type="predicted"/>
<name>A0A370HW29_9NOCA</name>
<dbReference type="EMBL" id="QQBC01000012">
    <property type="protein sequence ID" value="RDI62713.1"/>
    <property type="molecule type" value="Genomic_DNA"/>
</dbReference>
<dbReference type="GO" id="GO:0032259">
    <property type="term" value="P:methylation"/>
    <property type="evidence" value="ECO:0007669"/>
    <property type="project" value="UniProtKB-KW"/>
</dbReference>
<feature type="domain" description="Methyltransferase MycE N-terminal" evidence="6">
    <location>
        <begin position="6"/>
        <end position="111"/>
    </location>
</feature>
<dbReference type="Gene3D" id="3.30.1050.30">
    <property type="match status" value="1"/>
</dbReference>
<dbReference type="SUPFAM" id="SSF53335">
    <property type="entry name" value="S-adenosyl-L-methionine-dependent methyltransferases"/>
    <property type="match status" value="1"/>
</dbReference>
<reference evidence="7 8" key="1">
    <citation type="submission" date="2018-07" db="EMBL/GenBank/DDBJ databases">
        <title>Genomic Encyclopedia of Type Strains, Phase IV (KMG-IV): sequencing the most valuable type-strain genomes for metagenomic binning, comparative biology and taxonomic classification.</title>
        <authorList>
            <person name="Goeker M."/>
        </authorList>
    </citation>
    <scope>NUCLEOTIDE SEQUENCE [LARGE SCALE GENOMIC DNA]</scope>
    <source>
        <strain evidence="7 8">DSM 44290</strain>
    </source>
</reference>
<keyword evidence="8" id="KW-1185">Reference proteome</keyword>
<dbReference type="RefSeq" id="WP_067999315.1">
    <property type="nucleotide sequence ID" value="NZ_QQBC01000012.1"/>
</dbReference>
<evidence type="ECO:0000259" key="6">
    <source>
        <dbReference type="Pfam" id="PF17843"/>
    </source>
</evidence>
<accession>A0A370HW29</accession>
<evidence type="ECO:0000256" key="2">
    <source>
        <dbReference type="ARBA" id="ARBA00022603"/>
    </source>
</evidence>
<sequence length="386" mass="42202">MSTLLDRLLRAGTASDADISSLIKDEGVDAVLTALIEEALFRASVPTNPEPVHIALDITHEAETRRVVLHCVGGRRITRSDDQAPQEICRELGMSLTHLIRRLYGRPGQRRTGDFSDVFLPARPDDLSRLPGLVVSTSLASGALMNGLTIPRDDLGALCSSSGSDKWASFHWYTGHYEREFAPFRDEPVRILEIGIGGFDGDLGGGSLRMWKRYFHRGQVFGIDLFDKSALNEPRQTALVCDQGDPEALTALAREYGPFDIVIDDGSHENRHVRISFDALFPHVKPGGLYVIEDMQTAYIPRMGGTDGPSAGPDTSIGLIKRLVDDLHHHEHTPGGVPTVTQRDVVGVRAYRNIAFVEKGVNGEVGIPPWMDDAAWAALGAIPPTE</sequence>
<organism evidence="7 8">
    <name type="scientific">Nocardia pseudobrasiliensis</name>
    <dbReference type="NCBI Taxonomy" id="45979"/>
    <lineage>
        <taxon>Bacteria</taxon>
        <taxon>Bacillati</taxon>
        <taxon>Actinomycetota</taxon>
        <taxon>Actinomycetes</taxon>
        <taxon>Mycobacteriales</taxon>
        <taxon>Nocardiaceae</taxon>
        <taxon>Nocardia</taxon>
    </lineage>
</organism>
<evidence type="ECO:0000256" key="1">
    <source>
        <dbReference type="ARBA" id="ARBA00004792"/>
    </source>
</evidence>
<evidence type="ECO:0000313" key="7">
    <source>
        <dbReference type="EMBL" id="RDI62713.1"/>
    </source>
</evidence>
<protein>
    <submittedName>
        <fullName evidence="7">Demethylmacrocin O-methyltransferase</fullName>
    </submittedName>
</protein>
<comment type="pathway">
    <text evidence="1">Antibiotic biosynthesis.</text>
</comment>
<keyword evidence="4" id="KW-0949">S-adenosyl-L-methionine</keyword>
<dbReference type="Pfam" id="PF17843">
    <property type="entry name" value="MycE_N"/>
    <property type="match status" value="1"/>
</dbReference>
<dbReference type="STRING" id="1210086.GCA_001613105_03757"/>
<evidence type="ECO:0000256" key="5">
    <source>
        <dbReference type="ARBA" id="ARBA00023194"/>
    </source>
</evidence>
<dbReference type="GO" id="GO:0008168">
    <property type="term" value="F:methyltransferase activity"/>
    <property type="evidence" value="ECO:0007669"/>
    <property type="project" value="UniProtKB-KW"/>
</dbReference>
<gene>
    <name evidence="7" type="ORF">DFR76_11230</name>
</gene>
<evidence type="ECO:0000256" key="3">
    <source>
        <dbReference type="ARBA" id="ARBA00022679"/>
    </source>
</evidence>
<evidence type="ECO:0000313" key="8">
    <source>
        <dbReference type="Proteomes" id="UP000254869"/>
    </source>
</evidence>
<keyword evidence="2 7" id="KW-0489">Methyltransferase</keyword>
<dbReference type="AlphaFoldDB" id="A0A370HW29"/>
<dbReference type="Proteomes" id="UP000254869">
    <property type="component" value="Unassembled WGS sequence"/>
</dbReference>
<dbReference type="GO" id="GO:0017000">
    <property type="term" value="P:antibiotic biosynthetic process"/>
    <property type="evidence" value="ECO:0007669"/>
    <property type="project" value="UniProtKB-KW"/>
</dbReference>
<dbReference type="InterPro" id="IPR029063">
    <property type="entry name" value="SAM-dependent_MTases_sf"/>
</dbReference>
<dbReference type="Gene3D" id="3.40.50.150">
    <property type="entry name" value="Vaccinia Virus protein VP39"/>
    <property type="match status" value="1"/>
</dbReference>
<evidence type="ECO:0000256" key="4">
    <source>
        <dbReference type="ARBA" id="ARBA00022691"/>
    </source>
</evidence>
<keyword evidence="3 7" id="KW-0808">Transferase</keyword>
<comment type="caution">
    <text evidence="7">The sequence shown here is derived from an EMBL/GenBank/DDBJ whole genome shotgun (WGS) entry which is preliminary data.</text>
</comment>
<dbReference type="InterPro" id="IPR040800">
    <property type="entry name" value="MycE_N"/>
</dbReference>
<keyword evidence="5" id="KW-0045">Antibiotic biosynthesis</keyword>